<gene>
    <name evidence="2" type="ORF">DFR60_108110</name>
</gene>
<dbReference type="AlphaFoldDB" id="A0A2V3Y2A0"/>
<name>A0A2V3Y2A0_9FIRM</name>
<comment type="caution">
    <text evidence="2">The sequence shown here is derived from an EMBL/GenBank/DDBJ whole genome shotgun (WGS) entry which is preliminary data.</text>
</comment>
<dbReference type="RefSeq" id="WP_110323839.1">
    <property type="nucleotide sequence ID" value="NZ_QJKD01000008.1"/>
</dbReference>
<accession>A0A2V3Y2A0</accession>
<keyword evidence="1" id="KW-0472">Membrane</keyword>
<organism evidence="2 3">
    <name type="scientific">Hungatella effluvii</name>
    <dbReference type="NCBI Taxonomy" id="1096246"/>
    <lineage>
        <taxon>Bacteria</taxon>
        <taxon>Bacillati</taxon>
        <taxon>Bacillota</taxon>
        <taxon>Clostridia</taxon>
        <taxon>Lachnospirales</taxon>
        <taxon>Lachnospiraceae</taxon>
        <taxon>Hungatella</taxon>
    </lineage>
</organism>
<feature type="transmembrane region" description="Helical" evidence="1">
    <location>
        <begin position="23"/>
        <end position="42"/>
    </location>
</feature>
<evidence type="ECO:0000313" key="3">
    <source>
        <dbReference type="Proteomes" id="UP000248057"/>
    </source>
</evidence>
<keyword evidence="1" id="KW-1133">Transmembrane helix</keyword>
<reference evidence="2 3" key="1">
    <citation type="submission" date="2018-05" db="EMBL/GenBank/DDBJ databases">
        <title>Genomic Encyclopedia of Type Strains, Phase IV (KMG-IV): sequencing the most valuable type-strain genomes for metagenomic binning, comparative biology and taxonomic classification.</title>
        <authorList>
            <person name="Goeker M."/>
        </authorList>
    </citation>
    <scope>NUCLEOTIDE SEQUENCE [LARGE SCALE GENOMIC DNA]</scope>
    <source>
        <strain evidence="2 3">DSM 24995</strain>
    </source>
</reference>
<keyword evidence="3" id="KW-1185">Reference proteome</keyword>
<feature type="transmembrane region" description="Helical" evidence="1">
    <location>
        <begin position="48"/>
        <end position="65"/>
    </location>
</feature>
<evidence type="ECO:0000313" key="2">
    <source>
        <dbReference type="EMBL" id="PXX52025.1"/>
    </source>
</evidence>
<sequence>MRLEADEEEMYTRMDRRDLYRRFSAILAASGVVFLILIAAGYRSWQMIYFALVSVAGGVALFACYRNKEQYVMDMSGCFLELRKGILTVCQPLRAQEYETVKIDSTEVGGLAEEKKSGRPRFYVMLKENSRNSRITAGGNSYKTIRVESFGYDGESFRTLFLNFRDEVSKGLEVSPLKIPVDKKWRKRMQFPFPVLYLFLYFVPVAVSFLSYH</sequence>
<proteinExistence type="predicted"/>
<dbReference type="Proteomes" id="UP000248057">
    <property type="component" value="Unassembled WGS sequence"/>
</dbReference>
<dbReference type="EMBL" id="QJKD01000008">
    <property type="protein sequence ID" value="PXX52025.1"/>
    <property type="molecule type" value="Genomic_DNA"/>
</dbReference>
<keyword evidence="1" id="KW-0812">Transmembrane</keyword>
<evidence type="ECO:0000256" key="1">
    <source>
        <dbReference type="SAM" id="Phobius"/>
    </source>
</evidence>
<feature type="transmembrane region" description="Helical" evidence="1">
    <location>
        <begin position="193"/>
        <end position="212"/>
    </location>
</feature>
<protein>
    <submittedName>
        <fullName evidence="2">Uncharacterized protein</fullName>
    </submittedName>
</protein>
<dbReference type="GeneID" id="86062514"/>